<proteinExistence type="predicted"/>
<dbReference type="Pfam" id="PF00698">
    <property type="entry name" value="Acyl_transf_1"/>
    <property type="match status" value="1"/>
</dbReference>
<dbReference type="SUPFAM" id="SSF55048">
    <property type="entry name" value="Probable ACP-binding domain of malonyl-CoA ACP transacylase"/>
    <property type="match status" value="1"/>
</dbReference>
<accession>A0A926HYG4</accession>
<evidence type="ECO:0000256" key="3">
    <source>
        <dbReference type="ARBA" id="ARBA00023315"/>
    </source>
</evidence>
<dbReference type="Proteomes" id="UP000657006">
    <property type="component" value="Unassembled WGS sequence"/>
</dbReference>
<dbReference type="InterPro" id="IPR014043">
    <property type="entry name" value="Acyl_transferase_dom"/>
</dbReference>
<dbReference type="PANTHER" id="PTHR42681:SF1">
    <property type="entry name" value="MALONYL-COA-ACYL CARRIER PROTEIN TRANSACYLASE, MITOCHONDRIAL"/>
    <property type="match status" value="1"/>
</dbReference>
<dbReference type="EMBL" id="JACRSQ010000032">
    <property type="protein sequence ID" value="MBC8544817.1"/>
    <property type="molecule type" value="Genomic_DNA"/>
</dbReference>
<reference evidence="6" key="1">
    <citation type="submission" date="2020-08" db="EMBL/GenBank/DDBJ databases">
        <title>Genome public.</title>
        <authorList>
            <person name="Liu C."/>
            <person name="Sun Q."/>
        </authorList>
    </citation>
    <scope>NUCLEOTIDE SEQUENCE</scope>
    <source>
        <strain evidence="6">NSJ-32</strain>
    </source>
</reference>
<dbReference type="InterPro" id="IPR016035">
    <property type="entry name" value="Acyl_Trfase/lysoPLipase"/>
</dbReference>
<evidence type="ECO:0000256" key="4">
    <source>
        <dbReference type="ARBA" id="ARBA00048462"/>
    </source>
</evidence>
<evidence type="ECO:0000259" key="5">
    <source>
        <dbReference type="SMART" id="SM00827"/>
    </source>
</evidence>
<dbReference type="SMART" id="SM00827">
    <property type="entry name" value="PKS_AT"/>
    <property type="match status" value="1"/>
</dbReference>
<dbReference type="Gene3D" id="3.40.366.10">
    <property type="entry name" value="Malonyl-Coenzyme A Acyl Carrier Protein, domain 2"/>
    <property type="match status" value="1"/>
</dbReference>
<dbReference type="InterPro" id="IPR050858">
    <property type="entry name" value="Mal-CoA-ACP_Trans/PKS_FabD"/>
</dbReference>
<sequence length="388" mass="43034">MGKPFFDQFTYVRDIYEEIGEMLGIDFPALCFEGPAKELNRTIYAQPAIFATSLAAFRVFVRETGIEPAVCCGHSMGEITALTAAGAIAVPEALELIRVRGQLMEDCAGRRQGAMTAVMTEDPVSLQELCCHIAQALGLVLAVSNYNSTQQSVVSGDLAAIQALETKLESWGVRSVRLKTSGAFHCLLMKEASDALRQVLDRYIFHSPAIPVLSNMSGELYSDQNNIPDMLSQQILSPVRWKKCMESIRRYANHAVDVSPNGVLRRFMGKDDIPCVHFSAIGQLQDFRDLPDKSPSGVMNPSAAEAFLKRCIVAAISVKNSNFDNQQYESQVITPYRELESMLKEVKAGAELDREGREAVLSRVYAIFQHKMLSDDVQKAWMDELAMF</sequence>
<dbReference type="AlphaFoldDB" id="A0A926HYG4"/>
<organism evidence="6 7">
    <name type="scientific">Bianquea renquensis</name>
    <dbReference type="NCBI Taxonomy" id="2763661"/>
    <lineage>
        <taxon>Bacteria</taxon>
        <taxon>Bacillati</taxon>
        <taxon>Bacillota</taxon>
        <taxon>Clostridia</taxon>
        <taxon>Eubacteriales</taxon>
        <taxon>Bianqueaceae</taxon>
        <taxon>Bianquea</taxon>
    </lineage>
</organism>
<dbReference type="PANTHER" id="PTHR42681">
    <property type="entry name" value="MALONYL-COA-ACYL CARRIER PROTEIN TRANSACYLASE, MITOCHONDRIAL"/>
    <property type="match status" value="1"/>
</dbReference>
<keyword evidence="2" id="KW-0808">Transferase</keyword>
<dbReference type="InterPro" id="IPR001227">
    <property type="entry name" value="Ac_transferase_dom_sf"/>
</dbReference>
<evidence type="ECO:0000313" key="6">
    <source>
        <dbReference type="EMBL" id="MBC8544817.1"/>
    </source>
</evidence>
<comment type="catalytic activity">
    <reaction evidence="4">
        <text>holo-[ACP] + malonyl-CoA = malonyl-[ACP] + CoA</text>
        <dbReference type="Rhea" id="RHEA:41792"/>
        <dbReference type="Rhea" id="RHEA-COMP:9623"/>
        <dbReference type="Rhea" id="RHEA-COMP:9685"/>
        <dbReference type="ChEBI" id="CHEBI:57287"/>
        <dbReference type="ChEBI" id="CHEBI:57384"/>
        <dbReference type="ChEBI" id="CHEBI:64479"/>
        <dbReference type="ChEBI" id="CHEBI:78449"/>
        <dbReference type="EC" id="2.3.1.39"/>
    </reaction>
</comment>
<dbReference type="GO" id="GO:0004314">
    <property type="term" value="F:[acyl-carrier-protein] S-malonyltransferase activity"/>
    <property type="evidence" value="ECO:0007669"/>
    <property type="project" value="UniProtKB-EC"/>
</dbReference>
<gene>
    <name evidence="6" type="ORF">H8730_14810</name>
</gene>
<feature type="domain" description="Malonyl-CoA:ACP transacylase (MAT)" evidence="5">
    <location>
        <begin position="1"/>
        <end position="283"/>
    </location>
</feature>
<name>A0A926HYG4_9FIRM</name>
<dbReference type="InterPro" id="IPR016036">
    <property type="entry name" value="Malonyl_transacylase_ACP-bd"/>
</dbReference>
<comment type="caution">
    <text evidence="6">The sequence shown here is derived from an EMBL/GenBank/DDBJ whole genome shotgun (WGS) entry which is preliminary data.</text>
</comment>
<evidence type="ECO:0000256" key="1">
    <source>
        <dbReference type="ARBA" id="ARBA00013258"/>
    </source>
</evidence>
<dbReference type="Gene3D" id="3.30.70.250">
    <property type="entry name" value="Malonyl-CoA ACP transacylase, ACP-binding"/>
    <property type="match status" value="1"/>
</dbReference>
<keyword evidence="7" id="KW-1185">Reference proteome</keyword>
<dbReference type="GO" id="GO:0006633">
    <property type="term" value="P:fatty acid biosynthetic process"/>
    <property type="evidence" value="ECO:0007669"/>
    <property type="project" value="TreeGrafter"/>
</dbReference>
<dbReference type="SUPFAM" id="SSF52151">
    <property type="entry name" value="FabD/lysophospholipase-like"/>
    <property type="match status" value="1"/>
</dbReference>
<evidence type="ECO:0000256" key="2">
    <source>
        <dbReference type="ARBA" id="ARBA00022679"/>
    </source>
</evidence>
<protein>
    <recommendedName>
        <fullName evidence="1">[acyl-carrier-protein] S-malonyltransferase</fullName>
        <ecNumber evidence="1">2.3.1.39</ecNumber>
    </recommendedName>
</protein>
<evidence type="ECO:0000313" key="7">
    <source>
        <dbReference type="Proteomes" id="UP000657006"/>
    </source>
</evidence>
<keyword evidence="3" id="KW-0012">Acyltransferase</keyword>
<dbReference type="EC" id="2.3.1.39" evidence="1"/>